<feature type="compositionally biased region" description="Basic and acidic residues" evidence="1">
    <location>
        <begin position="285"/>
        <end position="308"/>
    </location>
</feature>
<feature type="region of interest" description="Disordered" evidence="1">
    <location>
        <begin position="22"/>
        <end position="387"/>
    </location>
</feature>
<accession>A0AAN8IJJ4</accession>
<feature type="compositionally biased region" description="Polar residues" evidence="1">
    <location>
        <begin position="242"/>
        <end position="251"/>
    </location>
</feature>
<feature type="compositionally biased region" description="Basic and acidic residues" evidence="1">
    <location>
        <begin position="106"/>
        <end position="241"/>
    </location>
</feature>
<evidence type="ECO:0000313" key="2">
    <source>
        <dbReference type="EMBL" id="KAK5971687.1"/>
    </source>
</evidence>
<dbReference type="EMBL" id="WIXE01017497">
    <property type="protein sequence ID" value="KAK5971687.1"/>
    <property type="molecule type" value="Genomic_DNA"/>
</dbReference>
<gene>
    <name evidence="2" type="ORF">GCK32_010405</name>
</gene>
<evidence type="ECO:0000256" key="1">
    <source>
        <dbReference type="SAM" id="MobiDB-lite"/>
    </source>
</evidence>
<keyword evidence="3" id="KW-1185">Reference proteome</keyword>
<reference evidence="2 3" key="1">
    <citation type="submission" date="2019-10" db="EMBL/GenBank/DDBJ databases">
        <title>Assembly and Annotation for the nematode Trichostrongylus colubriformis.</title>
        <authorList>
            <person name="Martin J."/>
        </authorList>
    </citation>
    <scope>NUCLEOTIDE SEQUENCE [LARGE SCALE GENOMIC DNA]</scope>
    <source>
        <strain evidence="2">G859</strain>
        <tissue evidence="2">Whole worm</tissue>
    </source>
</reference>
<proteinExistence type="predicted"/>
<dbReference type="AlphaFoldDB" id="A0AAN8IJJ4"/>
<feature type="compositionally biased region" description="Basic and acidic residues" evidence="1">
    <location>
        <begin position="24"/>
        <end position="69"/>
    </location>
</feature>
<sequence>MLSYLRRVMFLECALLRLQEVAEESVHEGHSDPSSRDSSPHREKLSRKEEERRRREKEMEKERQRDKERLKRQRRDRQRENERPPRRSPDRKLEKKSHHGDDEEQTRDTRENEKKRKQSEERRLMDEFEKRKAEEKSRRDALKKKKEEELEARRQAELQRRAEAMRRKEEEERKRRQEEKERQEEKRREEEKRRSEEEKRRKREEEAARREEEKAQKYKEDDHGTHEDLRKENEEGRKEANSEASDGQETARSSGHSDREGSSSDEDNLPSSNVTHPVGVDEEMANSRKDTRGQEHKARPKLETKRAPETTSRQVVDRDGPTESEDDVAQVTETDERRKKFKEETRSNKGSSESKKPPPPPPARRRDEQKKPTAKPLEPGMMMSDPGVLDRINKEMESLTPRNRMGTNRSPEEPFASTKSLPTARIPKRDTAVDYNQVLFSNPPVIKRTPPAAEKKKNYVISSGLPTENVNQMVFSKAHSSRLGMFLEKVSDKHKRLMERENDRATASPAYEEPDRSRVPSPVAFSHFPRQQQQQQQQKFAPQKRPLPATSLDSYLGSPPQITFILLFELRYDALLNETFSKDETAPEHWTKQSSGVARVHDFMVIHPKVRWGSSSPSVLKDPQRQLDEAVTLVNTLPGFRVVESTILGVDYNTKRKRVWGPGQLEALASMKQQSRVTALMVNVDMLSPLQQSTSSDRQLS</sequence>
<evidence type="ECO:0000313" key="3">
    <source>
        <dbReference type="Proteomes" id="UP001331761"/>
    </source>
</evidence>
<comment type="caution">
    <text evidence="2">The sequence shown here is derived from an EMBL/GenBank/DDBJ whole genome shotgun (WGS) entry which is preliminary data.</text>
</comment>
<name>A0AAN8IJJ4_TRICO</name>
<feature type="region of interest" description="Disordered" evidence="1">
    <location>
        <begin position="500"/>
        <end position="554"/>
    </location>
</feature>
<feature type="region of interest" description="Disordered" evidence="1">
    <location>
        <begin position="399"/>
        <end position="429"/>
    </location>
</feature>
<feature type="compositionally biased region" description="Basic and acidic residues" evidence="1">
    <location>
        <begin position="334"/>
        <end position="356"/>
    </location>
</feature>
<dbReference type="Proteomes" id="UP001331761">
    <property type="component" value="Unassembled WGS sequence"/>
</dbReference>
<organism evidence="2 3">
    <name type="scientific">Trichostrongylus colubriformis</name>
    <name type="common">Black scour worm</name>
    <dbReference type="NCBI Taxonomy" id="6319"/>
    <lineage>
        <taxon>Eukaryota</taxon>
        <taxon>Metazoa</taxon>
        <taxon>Ecdysozoa</taxon>
        <taxon>Nematoda</taxon>
        <taxon>Chromadorea</taxon>
        <taxon>Rhabditida</taxon>
        <taxon>Rhabditina</taxon>
        <taxon>Rhabditomorpha</taxon>
        <taxon>Strongyloidea</taxon>
        <taxon>Trichostrongylidae</taxon>
        <taxon>Trichostrongylus</taxon>
    </lineage>
</organism>
<protein>
    <submittedName>
        <fullName evidence="2">Uncharacterized protein</fullName>
    </submittedName>
</protein>
<feature type="compositionally biased region" description="Basic and acidic residues" evidence="1">
    <location>
        <begin position="77"/>
        <end position="93"/>
    </location>
</feature>